<evidence type="ECO:0000259" key="6">
    <source>
        <dbReference type="SMART" id="SM01194"/>
    </source>
</evidence>
<gene>
    <name evidence="7" type="ORF">KIPB_007528</name>
</gene>
<dbReference type="EMBL" id="BDIP01002142">
    <property type="protein sequence ID" value="GIQ85797.1"/>
    <property type="molecule type" value="Genomic_DNA"/>
</dbReference>
<dbReference type="Gene3D" id="3.30.960.10">
    <property type="entry name" value="eRF1 domain 1"/>
    <property type="match status" value="1"/>
</dbReference>
<evidence type="ECO:0000256" key="5">
    <source>
        <dbReference type="ARBA" id="ARBA00022917"/>
    </source>
</evidence>
<proteinExistence type="inferred from homology"/>
<keyword evidence="5" id="KW-0648">Protein biosynthesis</keyword>
<dbReference type="AlphaFoldDB" id="A0A9K3GK40"/>
<accession>A0A9K3GK40</accession>
<protein>
    <submittedName>
        <fullName evidence="7">Peptide chain release factor eRF1/aRF1</fullName>
    </submittedName>
</protein>
<evidence type="ECO:0000256" key="2">
    <source>
        <dbReference type="ARBA" id="ARBA00005326"/>
    </source>
</evidence>
<dbReference type="SMART" id="SM01194">
    <property type="entry name" value="eRF1_1"/>
    <property type="match status" value="1"/>
</dbReference>
<dbReference type="FunFam" id="3.30.960.10:FF:000003">
    <property type="entry name" value="Peptide chain release factor subunit 1"/>
    <property type="match status" value="1"/>
</dbReference>
<reference evidence="7 8" key="1">
    <citation type="journal article" date="2018" name="PLoS ONE">
        <title>The draft genome of Kipferlia bialata reveals reductive genome evolution in fornicate parasites.</title>
        <authorList>
            <person name="Tanifuji G."/>
            <person name="Takabayashi S."/>
            <person name="Kume K."/>
            <person name="Takagi M."/>
            <person name="Nakayama T."/>
            <person name="Kamikawa R."/>
            <person name="Inagaki Y."/>
            <person name="Hashimoto T."/>
        </authorList>
    </citation>
    <scope>NUCLEOTIDE SEQUENCE [LARGE SCALE GENOMIC DNA]</scope>
    <source>
        <strain evidence="7">NY0173</strain>
    </source>
</reference>
<feature type="domain" description="eRF1/Pelota-like N-terminal" evidence="6">
    <location>
        <begin position="14"/>
        <end position="148"/>
    </location>
</feature>
<dbReference type="Pfam" id="PF03463">
    <property type="entry name" value="eRF1_1"/>
    <property type="match status" value="1"/>
</dbReference>
<dbReference type="SUPFAM" id="SSF53137">
    <property type="entry name" value="Translational machinery components"/>
    <property type="match status" value="1"/>
</dbReference>
<keyword evidence="8" id="KW-1185">Reference proteome</keyword>
<dbReference type="InterPro" id="IPR004403">
    <property type="entry name" value="Peptide_chain-rel_eRF1/aRF1"/>
</dbReference>
<evidence type="ECO:0000256" key="3">
    <source>
        <dbReference type="ARBA" id="ARBA00011520"/>
    </source>
</evidence>
<dbReference type="Proteomes" id="UP000265618">
    <property type="component" value="Unassembled WGS sequence"/>
</dbReference>
<dbReference type="OrthoDB" id="10254527at2759"/>
<feature type="non-terminal residue" evidence="7">
    <location>
        <position position="200"/>
    </location>
</feature>
<comment type="caution">
    <text evidence="7">The sequence shown here is derived from an EMBL/GenBank/DDBJ whole genome shotgun (WGS) entry which is preliminary data.</text>
</comment>
<organism evidence="7 8">
    <name type="scientific">Kipferlia bialata</name>
    <dbReference type="NCBI Taxonomy" id="797122"/>
    <lineage>
        <taxon>Eukaryota</taxon>
        <taxon>Metamonada</taxon>
        <taxon>Carpediemonas-like organisms</taxon>
        <taxon>Kipferlia</taxon>
    </lineage>
</organism>
<dbReference type="InterPro" id="IPR005141">
    <property type="entry name" value="eRF1_2"/>
</dbReference>
<name>A0A9K3GK40_9EUKA</name>
<comment type="subunit">
    <text evidence="3">Heterodimer of two subunits, one of which binds GTP.</text>
</comment>
<dbReference type="Pfam" id="PF03464">
    <property type="entry name" value="eRF1_2"/>
    <property type="match status" value="1"/>
</dbReference>
<comment type="subcellular location">
    <subcellularLocation>
        <location evidence="1">Cytoplasm</location>
    </subcellularLocation>
</comment>
<dbReference type="GO" id="GO:0003747">
    <property type="term" value="F:translation release factor activity"/>
    <property type="evidence" value="ECO:0007669"/>
    <property type="project" value="InterPro"/>
</dbReference>
<dbReference type="PANTHER" id="PTHR10113">
    <property type="entry name" value="PEPTIDE CHAIN RELEASE FACTOR SUBUNIT 1"/>
    <property type="match status" value="1"/>
</dbReference>
<dbReference type="InterPro" id="IPR005140">
    <property type="entry name" value="eRF1_Pelota-like_N"/>
</dbReference>
<evidence type="ECO:0000256" key="1">
    <source>
        <dbReference type="ARBA" id="ARBA00004496"/>
    </source>
</evidence>
<dbReference type="InterPro" id="IPR042226">
    <property type="entry name" value="eFR1_2_sf"/>
</dbReference>
<keyword evidence="4" id="KW-0963">Cytoplasm</keyword>
<comment type="similarity">
    <text evidence="2">Belongs to the eukaryotic release factor 1 family.</text>
</comment>
<dbReference type="SUPFAM" id="SSF55481">
    <property type="entry name" value="N-terminal domain of eukaryotic peptide chain release factor subunit 1, ERF1"/>
    <property type="match status" value="1"/>
</dbReference>
<evidence type="ECO:0000256" key="4">
    <source>
        <dbReference type="ARBA" id="ARBA00022490"/>
    </source>
</evidence>
<dbReference type="GO" id="GO:0005737">
    <property type="term" value="C:cytoplasm"/>
    <property type="evidence" value="ECO:0007669"/>
    <property type="project" value="UniProtKB-SubCell"/>
</dbReference>
<dbReference type="InterPro" id="IPR024049">
    <property type="entry name" value="eRF1_1_sf"/>
</dbReference>
<evidence type="ECO:0000313" key="8">
    <source>
        <dbReference type="Proteomes" id="UP000265618"/>
    </source>
</evidence>
<sequence length="200" mass="22632">MADEVTKEDLLAIEEEKNVAIWRLKKLVDRLNNTRGNGTSMISLVCPGTEQIPSMTRMLTEEYSTASNIKSRVNRLSVLTAITQTQTRLKLYNRVPKNGLCVYSGTVMTEEGKEKKMSMSFEPFRPINTFLYLCDNKFHTEALEELLNSDEKFGFIIMDGSGTLFAEICGNNRQILQKITVQLPKKHNKGGQSSARFGRI</sequence>
<evidence type="ECO:0000313" key="7">
    <source>
        <dbReference type="EMBL" id="GIQ85797.1"/>
    </source>
</evidence>
<dbReference type="Gene3D" id="3.30.420.60">
    <property type="entry name" value="eRF1 domain 2"/>
    <property type="match status" value="1"/>
</dbReference>